<reference evidence="4" key="1">
    <citation type="submission" date="2021-02" db="EMBL/GenBank/DDBJ databases">
        <authorList>
            <person name="Dougan E. K."/>
            <person name="Rhodes N."/>
            <person name="Thang M."/>
            <person name="Chan C."/>
        </authorList>
    </citation>
    <scope>NUCLEOTIDE SEQUENCE</scope>
</reference>
<dbReference type="CDD" id="cd22359">
    <property type="entry name" value="SfsA-like_bacterial"/>
    <property type="match status" value="1"/>
</dbReference>
<dbReference type="AlphaFoldDB" id="A0A813AFY5"/>
<feature type="domain" description="Sugar fermentation stimulation protein C-terminal" evidence="2">
    <location>
        <begin position="314"/>
        <end position="442"/>
    </location>
</feature>
<dbReference type="InterPro" id="IPR040452">
    <property type="entry name" value="SfsA_C"/>
</dbReference>
<dbReference type="GO" id="GO:0003677">
    <property type="term" value="F:DNA binding"/>
    <property type="evidence" value="ECO:0007669"/>
    <property type="project" value="InterPro"/>
</dbReference>
<dbReference type="InterPro" id="IPR041465">
    <property type="entry name" value="SfsA_N"/>
</dbReference>
<evidence type="ECO:0000256" key="1">
    <source>
        <dbReference type="SAM" id="MobiDB-lite"/>
    </source>
</evidence>
<name>A0A813AFY5_9DINO</name>
<protein>
    <submittedName>
        <fullName evidence="4">SfsA protein</fullName>
    </submittedName>
</protein>
<evidence type="ECO:0000259" key="2">
    <source>
        <dbReference type="Pfam" id="PF03749"/>
    </source>
</evidence>
<dbReference type="Pfam" id="PF03749">
    <property type="entry name" value="SfsA"/>
    <property type="match status" value="1"/>
</dbReference>
<evidence type="ECO:0000313" key="4">
    <source>
        <dbReference type="EMBL" id="CAE7867051.1"/>
    </source>
</evidence>
<feature type="region of interest" description="Disordered" evidence="1">
    <location>
        <begin position="522"/>
        <end position="545"/>
    </location>
</feature>
<dbReference type="Gene3D" id="3.40.1350.60">
    <property type="match status" value="1"/>
</dbReference>
<evidence type="ECO:0000259" key="3">
    <source>
        <dbReference type="Pfam" id="PF17746"/>
    </source>
</evidence>
<keyword evidence="5" id="KW-1185">Reference proteome</keyword>
<sequence length="545" mass="60785">MPRAELLGLLAELLRDRAEQDGFHDVGFVVAAVAVQAGPRPSSPQTKSRKLSNLRQVIGRMNFSAILSIALRHCEGRSKASILQELKALRDNVRTAMAEIEAIPRSGITFQVACAIFRHVLLSPVFEAGDFDSALAAWRRVRAAQQRRPRNAGARRPEESCMGRWKLTDLQMLFLPFPPLTPATLLQRRDVRLESGAIDVAYCVNPGRMEAFSRSEASVWLAEAAAGQGTSAPKRRLRWTWELIDHNGVLCGTNTQRPNLVVGELLRKRLLPGLDDWVEMKSEKSLSHISPIPWLHVGRYQRADVEGLVEVARPRQQKKRKRPVESRLDFWLRTPEGGVLPEIGLMGLVRDHYIEAKNCHMVYPDGHGYFPDSVSSRASRHVTELAALAQAGSQCTVIFVVQRGDLHGMVRPSSHHDPTFAKACRQAAATGVRFRAVLVACSLQGLTVQREADVDLSEYDASPIVQWVAENRNSTGWIRSASQRRVANGPFPHEKKAKAQRRPVRLSKKAACGVFRRSLKPQQEASCIDLEDDEEASRASDVEHM</sequence>
<dbReference type="PANTHER" id="PTHR30545:SF2">
    <property type="entry name" value="SUGAR FERMENTATION STIMULATION PROTEIN A"/>
    <property type="match status" value="1"/>
</dbReference>
<evidence type="ECO:0000313" key="5">
    <source>
        <dbReference type="Proteomes" id="UP000601435"/>
    </source>
</evidence>
<feature type="domain" description="SfsA N-terminal OB" evidence="3">
    <location>
        <begin position="190"/>
        <end position="252"/>
    </location>
</feature>
<proteinExistence type="predicted"/>
<gene>
    <name evidence="4" type="primary">sfsA</name>
    <name evidence="4" type="ORF">SNEC2469_LOCUS27815</name>
</gene>
<dbReference type="Pfam" id="PF17746">
    <property type="entry name" value="SfsA_N"/>
    <property type="match status" value="1"/>
</dbReference>
<dbReference type="PANTHER" id="PTHR30545">
    <property type="entry name" value="SUGAR FERMENTATION STIMULATION PROTEIN A"/>
    <property type="match status" value="1"/>
</dbReference>
<accession>A0A813AFY5</accession>
<comment type="caution">
    <text evidence="4">The sequence shown here is derived from an EMBL/GenBank/DDBJ whole genome shotgun (WGS) entry which is preliminary data.</text>
</comment>
<organism evidence="4 5">
    <name type="scientific">Symbiodinium necroappetens</name>
    <dbReference type="NCBI Taxonomy" id="1628268"/>
    <lineage>
        <taxon>Eukaryota</taxon>
        <taxon>Sar</taxon>
        <taxon>Alveolata</taxon>
        <taxon>Dinophyceae</taxon>
        <taxon>Suessiales</taxon>
        <taxon>Symbiodiniaceae</taxon>
        <taxon>Symbiodinium</taxon>
    </lineage>
</organism>
<feature type="compositionally biased region" description="Basic and acidic residues" evidence="1">
    <location>
        <begin position="536"/>
        <end position="545"/>
    </location>
</feature>
<dbReference type="OrthoDB" id="199134at2759"/>
<dbReference type="InterPro" id="IPR005224">
    <property type="entry name" value="SfsA"/>
</dbReference>
<dbReference type="Proteomes" id="UP000601435">
    <property type="component" value="Unassembled WGS sequence"/>
</dbReference>
<dbReference type="EMBL" id="CAJNJA010059252">
    <property type="protein sequence ID" value="CAE7867051.1"/>
    <property type="molecule type" value="Genomic_DNA"/>
</dbReference>
<dbReference type="Gene3D" id="2.40.50.580">
    <property type="match status" value="1"/>
</dbReference>